<dbReference type="GO" id="GO:0012505">
    <property type="term" value="C:endomembrane system"/>
    <property type="evidence" value="ECO:0007669"/>
    <property type="project" value="UniProtKB-SubCell"/>
</dbReference>
<evidence type="ECO:0000256" key="2">
    <source>
        <dbReference type="ARBA" id="ARBA00007467"/>
    </source>
</evidence>
<feature type="compositionally biased region" description="Acidic residues" evidence="9">
    <location>
        <begin position="195"/>
        <end position="210"/>
    </location>
</feature>
<feature type="region of interest" description="Disordered" evidence="9">
    <location>
        <begin position="192"/>
        <end position="236"/>
    </location>
</feature>
<dbReference type="GO" id="GO:0005774">
    <property type="term" value="C:vacuolar membrane"/>
    <property type="evidence" value="ECO:0007669"/>
    <property type="project" value="UniProtKB-SubCell"/>
</dbReference>
<name>A0A4U0XY07_9PEZI</name>
<feature type="transmembrane region" description="Helical" evidence="8">
    <location>
        <begin position="12"/>
        <end position="31"/>
    </location>
</feature>
<evidence type="ECO:0000313" key="10">
    <source>
        <dbReference type="EMBL" id="TKA82700.1"/>
    </source>
</evidence>
<comment type="caution">
    <text evidence="10">The sequence shown here is derived from an EMBL/GenBank/DDBJ whole genome shotgun (WGS) entry which is preliminary data.</text>
</comment>
<dbReference type="Pfam" id="PF02487">
    <property type="entry name" value="CLN3"/>
    <property type="match status" value="1"/>
</dbReference>
<dbReference type="AlphaFoldDB" id="A0A4U0XY07"/>
<dbReference type="GO" id="GO:0051453">
    <property type="term" value="P:regulation of intracellular pH"/>
    <property type="evidence" value="ECO:0007669"/>
    <property type="project" value="TreeGrafter"/>
</dbReference>
<keyword evidence="8" id="KW-0926">Vacuole</keyword>
<organism evidence="10 11">
    <name type="scientific">Friedmanniomyces simplex</name>
    <dbReference type="NCBI Taxonomy" id="329884"/>
    <lineage>
        <taxon>Eukaryota</taxon>
        <taxon>Fungi</taxon>
        <taxon>Dikarya</taxon>
        <taxon>Ascomycota</taxon>
        <taxon>Pezizomycotina</taxon>
        <taxon>Dothideomycetes</taxon>
        <taxon>Dothideomycetidae</taxon>
        <taxon>Mycosphaerellales</taxon>
        <taxon>Teratosphaeriaceae</taxon>
        <taxon>Friedmanniomyces</taxon>
    </lineage>
</organism>
<accession>A0A4U0XY07</accession>
<feature type="transmembrane region" description="Helical" evidence="8">
    <location>
        <begin position="157"/>
        <end position="178"/>
    </location>
</feature>
<comment type="similarity">
    <text evidence="2 8">Belongs to the battenin family.</text>
</comment>
<keyword evidence="3" id="KW-0813">Transport</keyword>
<evidence type="ECO:0000256" key="1">
    <source>
        <dbReference type="ARBA" id="ARBA00004127"/>
    </source>
</evidence>
<evidence type="ECO:0000256" key="5">
    <source>
        <dbReference type="ARBA" id="ARBA00022970"/>
    </source>
</evidence>
<proteinExistence type="inferred from homology"/>
<keyword evidence="6 8" id="KW-1133">Transmembrane helix</keyword>
<evidence type="ECO:0000256" key="3">
    <source>
        <dbReference type="ARBA" id="ARBA00022448"/>
    </source>
</evidence>
<feature type="transmembrane region" description="Helical" evidence="8">
    <location>
        <begin position="37"/>
        <end position="58"/>
    </location>
</feature>
<feature type="transmembrane region" description="Helical" evidence="8">
    <location>
        <begin position="286"/>
        <end position="304"/>
    </location>
</feature>
<evidence type="ECO:0000256" key="6">
    <source>
        <dbReference type="ARBA" id="ARBA00022989"/>
    </source>
</evidence>
<dbReference type="SUPFAM" id="SSF103473">
    <property type="entry name" value="MFS general substrate transporter"/>
    <property type="match status" value="1"/>
</dbReference>
<dbReference type="PANTHER" id="PTHR10981:SF0">
    <property type="entry name" value="BATTENIN"/>
    <property type="match status" value="1"/>
</dbReference>
<keyword evidence="4 8" id="KW-0812">Transmembrane</keyword>
<dbReference type="STRING" id="329884.A0A4U0XY07"/>
<comment type="subcellular location">
    <subcellularLocation>
        <location evidence="1">Endomembrane system</location>
        <topology evidence="1">Multi-pass membrane protein</topology>
    </subcellularLocation>
    <subcellularLocation>
        <location evidence="8">Vacuole membrane</location>
        <topology evidence="8">Multi-pass membrane protein</topology>
    </subcellularLocation>
</comment>
<dbReference type="PRINTS" id="PR01315">
    <property type="entry name" value="BATTENIN"/>
</dbReference>
<feature type="transmembrane region" description="Helical" evidence="8">
    <location>
        <begin position="91"/>
        <end position="112"/>
    </location>
</feature>
<feature type="transmembrane region" description="Helical" evidence="8">
    <location>
        <begin position="248"/>
        <end position="266"/>
    </location>
</feature>
<keyword evidence="7 8" id="KW-0472">Membrane</keyword>
<evidence type="ECO:0000256" key="7">
    <source>
        <dbReference type="ARBA" id="ARBA00023136"/>
    </source>
</evidence>
<dbReference type="InterPro" id="IPR018460">
    <property type="entry name" value="Battenin_disease_Cln3_subgr"/>
</dbReference>
<reference evidence="10 11" key="1">
    <citation type="submission" date="2017-03" db="EMBL/GenBank/DDBJ databases">
        <title>Genomes of endolithic fungi from Antarctica.</title>
        <authorList>
            <person name="Coleine C."/>
            <person name="Masonjones S."/>
            <person name="Stajich J.E."/>
        </authorList>
    </citation>
    <scope>NUCLEOTIDE SEQUENCE [LARGE SCALE GENOMIC DNA]</scope>
    <source>
        <strain evidence="10 11">CCFEE 5184</strain>
    </source>
</reference>
<keyword evidence="5" id="KW-0029">Amino-acid transport</keyword>
<dbReference type="PANTHER" id="PTHR10981">
    <property type="entry name" value="BATTENIN"/>
    <property type="match status" value="1"/>
</dbReference>
<dbReference type="OrthoDB" id="5965864at2759"/>
<feature type="transmembrane region" description="Helical" evidence="8">
    <location>
        <begin position="316"/>
        <end position="337"/>
    </location>
</feature>
<dbReference type="Proteomes" id="UP000309340">
    <property type="component" value="Unassembled WGS sequence"/>
</dbReference>
<dbReference type="EMBL" id="NAJQ01000027">
    <property type="protein sequence ID" value="TKA82700.1"/>
    <property type="molecule type" value="Genomic_DNA"/>
</dbReference>
<dbReference type="Gene3D" id="1.20.1250.20">
    <property type="entry name" value="MFS general substrate transporter like domains"/>
    <property type="match status" value="1"/>
</dbReference>
<evidence type="ECO:0000256" key="4">
    <source>
        <dbReference type="ARBA" id="ARBA00022692"/>
    </source>
</evidence>
<feature type="transmembrane region" description="Helical" evidence="8">
    <location>
        <begin position="124"/>
        <end position="145"/>
    </location>
</feature>
<dbReference type="GO" id="GO:0006865">
    <property type="term" value="P:amino acid transport"/>
    <property type="evidence" value="ECO:0007669"/>
    <property type="project" value="UniProtKB-KW"/>
</dbReference>
<evidence type="ECO:0000313" key="11">
    <source>
        <dbReference type="Proteomes" id="UP000309340"/>
    </source>
</evidence>
<feature type="transmembrane region" description="Helical" evidence="8">
    <location>
        <begin position="343"/>
        <end position="368"/>
    </location>
</feature>
<evidence type="ECO:0000256" key="9">
    <source>
        <dbReference type="SAM" id="MobiDB-lite"/>
    </source>
</evidence>
<evidence type="ECO:0000256" key="8">
    <source>
        <dbReference type="RuleBase" id="RU361113"/>
    </source>
</evidence>
<dbReference type="PIRSF" id="PIRSF015974">
    <property type="entry name" value="CLN3_BTN1"/>
    <property type="match status" value="1"/>
</dbReference>
<sequence>MDPFPREHQGRSLINNLFYVIILSAALDLVGPSIPKAAVLLSSIIPGLATKLFVPYLIHLIPYPLRILLLAALSTCGMLVVALSPTGRSGIAAKVAGIVLANISSGGGEVNFLALTHFYGTTSLAAWGSGTGGAGLLGAGAYALATTTFGFSVQGTLLASAVIPVGMVLSFFCLLPLGPLKAARGGKKLPLEYESVPDDDDEGIPTEGTEEQSGLLDQPDAHHTSPTTTGPPTPLTTLRANLSRARTLLVPYMLPLFLVYLAEYTINQGVAPTLLFPLPSTPFPHYRAFYPTYAAIYQLGVFLSRSSLPLFRLRTSLYLPSVLQIVNLVALTAHAVYPFLPNVYFVFAIIFWEGLLGGLVYVSTYAAVREEVAEREREFSLGAVTVSDSAGIFVAGLLGAGMEGALCGWQVAHGRDWCRRL</sequence>
<dbReference type="InterPro" id="IPR036259">
    <property type="entry name" value="MFS_trans_sf"/>
</dbReference>
<keyword evidence="11" id="KW-1185">Reference proteome</keyword>
<feature type="transmembrane region" description="Helical" evidence="8">
    <location>
        <begin position="65"/>
        <end position="85"/>
    </location>
</feature>
<gene>
    <name evidence="10" type="ORF">B0A55_01270</name>
</gene>
<protein>
    <recommendedName>
        <fullName evidence="8">Protein BTN</fullName>
    </recommendedName>
</protein>
<dbReference type="InterPro" id="IPR003492">
    <property type="entry name" value="Battenin_disease_Cln3"/>
</dbReference>